<comment type="similarity">
    <text evidence="4">Belongs to the ubiquitin-conjugating enzyme family.</text>
</comment>
<evidence type="ECO:0000313" key="7">
    <source>
        <dbReference type="Proteomes" id="UP001151287"/>
    </source>
</evidence>
<evidence type="ECO:0000256" key="1">
    <source>
        <dbReference type="ARBA" id="ARBA00022679"/>
    </source>
</evidence>
<evidence type="ECO:0000256" key="4">
    <source>
        <dbReference type="RuleBase" id="RU362109"/>
    </source>
</evidence>
<proteinExistence type="inferred from homology"/>
<organism evidence="6 7">
    <name type="scientific">Rhynchospora breviuscula</name>
    <dbReference type="NCBI Taxonomy" id="2022672"/>
    <lineage>
        <taxon>Eukaryota</taxon>
        <taxon>Viridiplantae</taxon>
        <taxon>Streptophyta</taxon>
        <taxon>Embryophyta</taxon>
        <taxon>Tracheophyta</taxon>
        <taxon>Spermatophyta</taxon>
        <taxon>Magnoliopsida</taxon>
        <taxon>Liliopsida</taxon>
        <taxon>Poales</taxon>
        <taxon>Cyperaceae</taxon>
        <taxon>Cyperoideae</taxon>
        <taxon>Rhynchosporeae</taxon>
        <taxon>Rhynchospora</taxon>
    </lineage>
</organism>
<dbReference type="EMBL" id="JAMQYH010000004">
    <property type="protein sequence ID" value="KAJ1691194.1"/>
    <property type="molecule type" value="Genomic_DNA"/>
</dbReference>
<keyword evidence="4" id="KW-0547">Nucleotide-binding</keyword>
<reference evidence="6" key="1">
    <citation type="journal article" date="2022" name="Cell">
        <title>Repeat-based holocentromeres influence genome architecture and karyotype evolution.</title>
        <authorList>
            <person name="Hofstatter P.G."/>
            <person name="Thangavel G."/>
            <person name="Lux T."/>
            <person name="Neumann P."/>
            <person name="Vondrak T."/>
            <person name="Novak P."/>
            <person name="Zhang M."/>
            <person name="Costa L."/>
            <person name="Castellani M."/>
            <person name="Scott A."/>
            <person name="Toegelov H."/>
            <person name="Fuchs J."/>
            <person name="Mata-Sucre Y."/>
            <person name="Dias Y."/>
            <person name="Vanzela A.L.L."/>
            <person name="Huettel B."/>
            <person name="Almeida C.C.S."/>
            <person name="Simkova H."/>
            <person name="Souza G."/>
            <person name="Pedrosa-Harand A."/>
            <person name="Macas J."/>
            <person name="Mayer K.F.X."/>
            <person name="Houben A."/>
            <person name="Marques A."/>
        </authorList>
    </citation>
    <scope>NUCLEOTIDE SEQUENCE</scope>
    <source>
        <strain evidence="6">RhyBre1mFocal</strain>
    </source>
</reference>
<dbReference type="GO" id="GO:0016740">
    <property type="term" value="F:transferase activity"/>
    <property type="evidence" value="ECO:0007669"/>
    <property type="project" value="UniProtKB-KW"/>
</dbReference>
<dbReference type="Pfam" id="PF00179">
    <property type="entry name" value="UQ_con"/>
    <property type="match status" value="1"/>
</dbReference>
<dbReference type="SUPFAM" id="SSF54495">
    <property type="entry name" value="UBC-like"/>
    <property type="match status" value="1"/>
</dbReference>
<dbReference type="Proteomes" id="UP001151287">
    <property type="component" value="Unassembled WGS sequence"/>
</dbReference>
<gene>
    <name evidence="6" type="ORF">LUZ63_015349</name>
</gene>
<evidence type="ECO:0000313" key="6">
    <source>
        <dbReference type="EMBL" id="KAJ1691194.1"/>
    </source>
</evidence>
<evidence type="ECO:0000259" key="5">
    <source>
        <dbReference type="PROSITE" id="PS50127"/>
    </source>
</evidence>
<dbReference type="SMART" id="SM00212">
    <property type="entry name" value="UBCc"/>
    <property type="match status" value="1"/>
</dbReference>
<dbReference type="InterPro" id="IPR016135">
    <property type="entry name" value="UBQ-conjugating_enzyme/RWD"/>
</dbReference>
<dbReference type="PROSITE" id="PS50127">
    <property type="entry name" value="UBC_2"/>
    <property type="match status" value="1"/>
</dbReference>
<dbReference type="GO" id="GO:0005524">
    <property type="term" value="F:ATP binding"/>
    <property type="evidence" value="ECO:0007669"/>
    <property type="project" value="UniProtKB-UniRule"/>
</dbReference>
<dbReference type="OrthoDB" id="607787at2759"/>
<keyword evidence="1" id="KW-0808">Transferase</keyword>
<feature type="active site" description="Glycyl thioester intermediate" evidence="3">
    <location>
        <position position="88"/>
    </location>
</feature>
<protein>
    <recommendedName>
        <fullName evidence="5">UBC core domain-containing protein</fullName>
    </recommendedName>
</protein>
<dbReference type="InterPro" id="IPR050113">
    <property type="entry name" value="Ub_conjugating_enzyme"/>
</dbReference>
<evidence type="ECO:0000256" key="3">
    <source>
        <dbReference type="PROSITE-ProRule" id="PRU10133"/>
    </source>
</evidence>
<keyword evidence="4" id="KW-0067">ATP-binding</keyword>
<dbReference type="Gene3D" id="3.10.110.10">
    <property type="entry name" value="Ubiquitin Conjugating Enzyme"/>
    <property type="match status" value="1"/>
</dbReference>
<keyword evidence="7" id="KW-1185">Reference proteome</keyword>
<accession>A0A9Q0CC45</accession>
<evidence type="ECO:0000256" key="2">
    <source>
        <dbReference type="ARBA" id="ARBA00022786"/>
    </source>
</evidence>
<dbReference type="InterPro" id="IPR000608">
    <property type="entry name" value="UBC"/>
</dbReference>
<sequence length="157" mass="18212">MSTYARRRLEQEFKELVKDPPPGIFGALRDNNLMIWDVTICGPDDTTWQGGTFRLSLEFNEDYPHAPPIAKFHSRMYHPNVFEDGTVCLDILMNNWNPVWSSPFLLIAIQSILCDPCVHSAANFEAARLFDTDRRAYNKRVFEIVELSWKSENLPFN</sequence>
<dbReference type="PANTHER" id="PTHR24067">
    <property type="entry name" value="UBIQUITIN-CONJUGATING ENZYME E2"/>
    <property type="match status" value="1"/>
</dbReference>
<keyword evidence="2 4" id="KW-0833">Ubl conjugation pathway</keyword>
<name>A0A9Q0CC45_9POAL</name>
<dbReference type="AlphaFoldDB" id="A0A9Q0CC45"/>
<feature type="domain" description="UBC core" evidence="5">
    <location>
        <begin position="4"/>
        <end position="150"/>
    </location>
</feature>
<dbReference type="InterPro" id="IPR023313">
    <property type="entry name" value="UBQ-conjugating_AS"/>
</dbReference>
<dbReference type="PROSITE" id="PS00183">
    <property type="entry name" value="UBC_1"/>
    <property type="match status" value="1"/>
</dbReference>
<comment type="caution">
    <text evidence="6">The sequence shown here is derived from an EMBL/GenBank/DDBJ whole genome shotgun (WGS) entry which is preliminary data.</text>
</comment>